<evidence type="ECO:0000256" key="2">
    <source>
        <dbReference type="ARBA" id="ARBA00005369"/>
    </source>
</evidence>
<keyword evidence="10" id="KW-1185">Reference proteome</keyword>
<dbReference type="EC" id="2.1.1.77" evidence="3"/>
<dbReference type="EMBL" id="JATAAI010000018">
    <property type="protein sequence ID" value="KAK1739364.1"/>
    <property type="molecule type" value="Genomic_DNA"/>
</dbReference>
<evidence type="ECO:0000256" key="3">
    <source>
        <dbReference type="ARBA" id="ARBA00011890"/>
    </source>
</evidence>
<dbReference type="AlphaFoldDB" id="A0AAD9DB14"/>
<sequence length="303" mass="33305">MMQCHHLQRNKVLLLFILFSAALPSITSAYANNNNNEAKPKPLMRAWMCSGKTQRDMVDKLAQAGIVKSAINKEALLRVDRKNYVLRTQQGDSAHQDSPLPIGFGQTISAPHMHAQVLEDLLPPLLAASKDRPDKLLKILDVGCGSGYLTAVFGRMVESKENRRKSTPLNEGKVFGIDVVPELVHMSKTNVMKEDGDLLDSGTVEFMLRDGWKGYPENAPYNAIHVGAAAATFPKQLMMQLAPGGVMVVPVGPDGGIQYLYRVERVGDGGAVVGVDESKGFQEDDYELYRVLGVRYVPLVQKD</sequence>
<dbReference type="PANTHER" id="PTHR11579:SF0">
    <property type="entry name" value="PROTEIN-L-ISOASPARTATE(D-ASPARTATE) O-METHYLTRANSFERASE"/>
    <property type="match status" value="1"/>
</dbReference>
<comment type="subcellular location">
    <subcellularLocation>
        <location evidence="1">Cytoplasm</location>
    </subcellularLocation>
</comment>
<dbReference type="GO" id="GO:0032259">
    <property type="term" value="P:methylation"/>
    <property type="evidence" value="ECO:0007669"/>
    <property type="project" value="UniProtKB-KW"/>
</dbReference>
<evidence type="ECO:0000256" key="5">
    <source>
        <dbReference type="ARBA" id="ARBA00022603"/>
    </source>
</evidence>
<dbReference type="GO" id="GO:0004719">
    <property type="term" value="F:protein-L-isoaspartate (D-aspartate) O-methyltransferase activity"/>
    <property type="evidence" value="ECO:0007669"/>
    <property type="project" value="UniProtKB-EC"/>
</dbReference>
<organism evidence="9 10">
    <name type="scientific">Skeletonema marinoi</name>
    <dbReference type="NCBI Taxonomy" id="267567"/>
    <lineage>
        <taxon>Eukaryota</taxon>
        <taxon>Sar</taxon>
        <taxon>Stramenopiles</taxon>
        <taxon>Ochrophyta</taxon>
        <taxon>Bacillariophyta</taxon>
        <taxon>Coscinodiscophyceae</taxon>
        <taxon>Thalassiosirophycidae</taxon>
        <taxon>Thalassiosirales</taxon>
        <taxon>Skeletonemataceae</taxon>
        <taxon>Skeletonema</taxon>
        <taxon>Skeletonema marinoi-dohrnii complex</taxon>
    </lineage>
</organism>
<evidence type="ECO:0000256" key="4">
    <source>
        <dbReference type="ARBA" id="ARBA00022490"/>
    </source>
</evidence>
<name>A0AAD9DB14_9STRA</name>
<keyword evidence="4" id="KW-0963">Cytoplasm</keyword>
<reference evidence="9" key="1">
    <citation type="submission" date="2023-06" db="EMBL/GenBank/DDBJ databases">
        <title>Survivors Of The Sea: Transcriptome response of Skeletonema marinoi to long-term dormancy.</title>
        <authorList>
            <person name="Pinder M.I.M."/>
            <person name="Kourtchenko O."/>
            <person name="Robertson E.K."/>
            <person name="Larsson T."/>
            <person name="Maumus F."/>
            <person name="Osuna-Cruz C.M."/>
            <person name="Vancaester E."/>
            <person name="Stenow R."/>
            <person name="Vandepoele K."/>
            <person name="Ploug H."/>
            <person name="Bruchert V."/>
            <person name="Godhe A."/>
            <person name="Topel M."/>
        </authorList>
    </citation>
    <scope>NUCLEOTIDE SEQUENCE</scope>
    <source>
        <strain evidence="9">R05AC</strain>
    </source>
</reference>
<feature type="chain" id="PRO_5042026602" description="protein-L-isoaspartate(D-aspartate) O-methyltransferase" evidence="8">
    <location>
        <begin position="30"/>
        <end position="303"/>
    </location>
</feature>
<protein>
    <recommendedName>
        <fullName evidence="3">protein-L-isoaspartate(D-aspartate) O-methyltransferase</fullName>
        <ecNumber evidence="3">2.1.1.77</ecNumber>
    </recommendedName>
</protein>
<accession>A0AAD9DB14</accession>
<evidence type="ECO:0000256" key="1">
    <source>
        <dbReference type="ARBA" id="ARBA00004496"/>
    </source>
</evidence>
<dbReference type="PANTHER" id="PTHR11579">
    <property type="entry name" value="PROTEIN-L-ISOASPARTATE O-METHYLTRANSFERASE"/>
    <property type="match status" value="1"/>
</dbReference>
<dbReference type="Pfam" id="PF01135">
    <property type="entry name" value="PCMT"/>
    <property type="match status" value="1"/>
</dbReference>
<feature type="signal peptide" evidence="8">
    <location>
        <begin position="1"/>
        <end position="29"/>
    </location>
</feature>
<keyword evidence="8" id="KW-0732">Signal</keyword>
<keyword evidence="5 9" id="KW-0489">Methyltransferase</keyword>
<evidence type="ECO:0000313" key="10">
    <source>
        <dbReference type="Proteomes" id="UP001224775"/>
    </source>
</evidence>
<dbReference type="Proteomes" id="UP001224775">
    <property type="component" value="Unassembled WGS sequence"/>
</dbReference>
<keyword evidence="6 9" id="KW-0808">Transferase</keyword>
<keyword evidence="7" id="KW-0949">S-adenosyl-L-methionine</keyword>
<dbReference type="Gene3D" id="3.40.50.150">
    <property type="entry name" value="Vaccinia Virus protein VP39"/>
    <property type="match status" value="1"/>
</dbReference>
<dbReference type="GO" id="GO:0005737">
    <property type="term" value="C:cytoplasm"/>
    <property type="evidence" value="ECO:0007669"/>
    <property type="project" value="UniProtKB-SubCell"/>
</dbReference>
<evidence type="ECO:0000256" key="7">
    <source>
        <dbReference type="ARBA" id="ARBA00022691"/>
    </source>
</evidence>
<comment type="caution">
    <text evidence="9">The sequence shown here is derived from an EMBL/GenBank/DDBJ whole genome shotgun (WGS) entry which is preliminary data.</text>
</comment>
<evidence type="ECO:0000256" key="6">
    <source>
        <dbReference type="ARBA" id="ARBA00022679"/>
    </source>
</evidence>
<gene>
    <name evidence="9" type="ORF">QTG54_009907</name>
</gene>
<evidence type="ECO:0000313" key="9">
    <source>
        <dbReference type="EMBL" id="KAK1739364.1"/>
    </source>
</evidence>
<evidence type="ECO:0000256" key="8">
    <source>
        <dbReference type="SAM" id="SignalP"/>
    </source>
</evidence>
<dbReference type="SUPFAM" id="SSF53335">
    <property type="entry name" value="S-adenosyl-L-methionine-dependent methyltransferases"/>
    <property type="match status" value="1"/>
</dbReference>
<dbReference type="InterPro" id="IPR029063">
    <property type="entry name" value="SAM-dependent_MTases_sf"/>
</dbReference>
<dbReference type="CDD" id="cd02440">
    <property type="entry name" value="AdoMet_MTases"/>
    <property type="match status" value="1"/>
</dbReference>
<dbReference type="InterPro" id="IPR000682">
    <property type="entry name" value="PCMT"/>
</dbReference>
<proteinExistence type="inferred from homology"/>
<comment type="similarity">
    <text evidence="2">Belongs to the methyltransferase superfamily. L-isoaspartyl/D-aspartyl protein methyltransferase family.</text>
</comment>